<dbReference type="SUPFAM" id="SSF88713">
    <property type="entry name" value="Glycoside hydrolase/deacetylase"/>
    <property type="match status" value="1"/>
</dbReference>
<dbReference type="PANTHER" id="PTHR11607">
    <property type="entry name" value="ALPHA-MANNOSIDASE"/>
    <property type="match status" value="1"/>
</dbReference>
<sequence>SASFHKAADDEAGGFATDHIIMTMGSHFQHENSNECFKNLDKLTLCQSTVNTSDVSVFYSTPSCYSYVLNKAGHTWRSKMDDFFPYVNHPQGFRTGYFTSRAAVKRFDRHSNNIFQATRQLNAYAAINNHANLFFLNKALGIAQHHDVVSGTEKQYVADDYVMRLAYGIDKAFFALTSYNPTVHPRIHFARIPVTRYYTIRHATVILSELLAAVVLKIGETF</sequence>
<evidence type="ECO:0000259" key="3">
    <source>
        <dbReference type="SMART" id="SM00872"/>
    </source>
</evidence>
<dbReference type="InterPro" id="IPR015341">
    <property type="entry name" value="Glyco_hydro_38_cen"/>
</dbReference>
<dbReference type="AlphaFoldDB" id="A0A816AG04"/>
<keyword evidence="6" id="KW-1185">Reference proteome</keyword>
<evidence type="ECO:0000256" key="2">
    <source>
        <dbReference type="ARBA" id="ARBA00023295"/>
    </source>
</evidence>
<dbReference type="EMBL" id="CAJOBC010101222">
    <property type="protein sequence ID" value="CAF4472420.1"/>
    <property type="molecule type" value="Genomic_DNA"/>
</dbReference>
<evidence type="ECO:0000313" key="4">
    <source>
        <dbReference type="EMBL" id="CAF1597177.1"/>
    </source>
</evidence>
<protein>
    <recommendedName>
        <fullName evidence="3">Glycoside hydrolase family 38 central domain-containing protein</fullName>
    </recommendedName>
</protein>
<accession>A0A816AG04</accession>
<organism evidence="4 6">
    <name type="scientific">Didymodactylos carnosus</name>
    <dbReference type="NCBI Taxonomy" id="1234261"/>
    <lineage>
        <taxon>Eukaryota</taxon>
        <taxon>Metazoa</taxon>
        <taxon>Spiralia</taxon>
        <taxon>Gnathifera</taxon>
        <taxon>Rotifera</taxon>
        <taxon>Eurotatoria</taxon>
        <taxon>Bdelloidea</taxon>
        <taxon>Philodinida</taxon>
        <taxon>Philodinidae</taxon>
        <taxon>Didymodactylos</taxon>
    </lineage>
</organism>
<keyword evidence="2" id="KW-0326">Glycosidase</keyword>
<dbReference type="InterPro" id="IPR050843">
    <property type="entry name" value="Glycosyl_Hydrlase_38"/>
</dbReference>
<evidence type="ECO:0000313" key="6">
    <source>
        <dbReference type="Proteomes" id="UP000663829"/>
    </source>
</evidence>
<dbReference type="OrthoDB" id="2016903at2759"/>
<feature type="non-terminal residue" evidence="4">
    <location>
        <position position="1"/>
    </location>
</feature>
<dbReference type="PANTHER" id="PTHR11607:SF3">
    <property type="entry name" value="LYSOSOMAL ALPHA-MANNOSIDASE"/>
    <property type="match status" value="1"/>
</dbReference>
<reference evidence="4" key="1">
    <citation type="submission" date="2021-02" db="EMBL/GenBank/DDBJ databases">
        <authorList>
            <person name="Nowell W R."/>
        </authorList>
    </citation>
    <scope>NUCLEOTIDE SEQUENCE</scope>
</reference>
<feature type="domain" description="Glycoside hydrolase family 38 central" evidence="3">
    <location>
        <begin position="92"/>
        <end position="165"/>
    </location>
</feature>
<dbReference type="EMBL" id="CAJNOQ010034911">
    <property type="protein sequence ID" value="CAF1597177.1"/>
    <property type="molecule type" value="Genomic_DNA"/>
</dbReference>
<dbReference type="SUPFAM" id="SSF88688">
    <property type="entry name" value="Families 57/38 glycoside transferase middle domain"/>
    <property type="match status" value="1"/>
</dbReference>
<dbReference type="FunFam" id="1.20.1270.50:FF:000003">
    <property type="entry name" value="Alpha-mannosidase"/>
    <property type="match status" value="1"/>
</dbReference>
<dbReference type="GO" id="GO:0006013">
    <property type="term" value="P:mannose metabolic process"/>
    <property type="evidence" value="ECO:0007669"/>
    <property type="project" value="InterPro"/>
</dbReference>
<dbReference type="FunFam" id="1.20.1270.50:FF:000002">
    <property type="entry name" value="Alpha-mannosidase"/>
    <property type="match status" value="1"/>
</dbReference>
<dbReference type="InterPro" id="IPR011330">
    <property type="entry name" value="Glyco_hydro/deAcase_b/a-brl"/>
</dbReference>
<name>A0A816AG04_9BILA</name>
<dbReference type="Proteomes" id="UP000681722">
    <property type="component" value="Unassembled WGS sequence"/>
</dbReference>
<dbReference type="InterPro" id="IPR028995">
    <property type="entry name" value="Glyco_hydro_57/38_cen_sf"/>
</dbReference>
<dbReference type="GO" id="GO:0004559">
    <property type="term" value="F:alpha-mannosidase activity"/>
    <property type="evidence" value="ECO:0007669"/>
    <property type="project" value="InterPro"/>
</dbReference>
<dbReference type="Proteomes" id="UP000663829">
    <property type="component" value="Unassembled WGS sequence"/>
</dbReference>
<dbReference type="Pfam" id="PF09261">
    <property type="entry name" value="Alpha-mann_mid"/>
    <property type="match status" value="1"/>
</dbReference>
<keyword evidence="1" id="KW-0378">Hydrolase</keyword>
<evidence type="ECO:0000256" key="1">
    <source>
        <dbReference type="ARBA" id="ARBA00022801"/>
    </source>
</evidence>
<evidence type="ECO:0000313" key="5">
    <source>
        <dbReference type="EMBL" id="CAF4472420.1"/>
    </source>
</evidence>
<proteinExistence type="predicted"/>
<dbReference type="Gene3D" id="1.20.1270.50">
    <property type="entry name" value="Glycoside hydrolase family 38, central domain"/>
    <property type="match status" value="2"/>
</dbReference>
<dbReference type="GO" id="GO:0005764">
    <property type="term" value="C:lysosome"/>
    <property type="evidence" value="ECO:0007669"/>
    <property type="project" value="TreeGrafter"/>
</dbReference>
<dbReference type="InterPro" id="IPR037094">
    <property type="entry name" value="Glyco_hydro_38_cen_sf"/>
</dbReference>
<dbReference type="SMART" id="SM00872">
    <property type="entry name" value="Alpha-mann_mid"/>
    <property type="match status" value="1"/>
</dbReference>
<comment type="caution">
    <text evidence="4">The sequence shown here is derived from an EMBL/GenBank/DDBJ whole genome shotgun (WGS) entry which is preliminary data.</text>
</comment>
<gene>
    <name evidence="4" type="ORF">GPM918_LOCUS42175</name>
    <name evidence="5" type="ORF">SRO942_LOCUS43365</name>
</gene>